<proteinExistence type="predicted"/>
<evidence type="ECO:0000313" key="3">
    <source>
        <dbReference type="EMBL" id="WOX28976.1"/>
    </source>
</evidence>
<keyword evidence="1" id="KW-0732">Signal</keyword>
<gene>
    <name evidence="2" type="ORF">F9Y85_18570</name>
    <name evidence="3" type="ORF">R5H13_01495</name>
</gene>
<dbReference type="EMBL" id="CP137578">
    <property type="protein sequence ID" value="WOX28976.1"/>
    <property type="molecule type" value="Genomic_DNA"/>
</dbReference>
<evidence type="ECO:0008006" key="6">
    <source>
        <dbReference type="Google" id="ProtNLM"/>
    </source>
</evidence>
<protein>
    <recommendedName>
        <fullName evidence="6">Porin</fullName>
    </recommendedName>
</protein>
<accession>A0A8I2H553</accession>
<dbReference type="RefSeq" id="WP_130125750.1">
    <property type="nucleotide sequence ID" value="NZ_CBCSDF010000018.1"/>
</dbReference>
<dbReference type="SUPFAM" id="SSF56935">
    <property type="entry name" value="Porins"/>
    <property type="match status" value="1"/>
</dbReference>
<sequence>MKALSLIGLLFYSGFSIANSHEVSVGFGEFLEIEDGFLGVQYRHYLTELKNDGTPYGLQGYLQKSNNFSVGGFKNDDWHLYQADAEFFIGRDWRVAVDVTQFRDDSALFTATRDTIALVQVGRFVSENMQLGVTFIGERSEFDNYGVDERDTETAIAPFFRYTEIDNGVGWDVKMQKVAADIDFWQIHAGYYLAKDWQVSVSARLREDDFDQSVVELQTDYWFSSQSALKFGIGSAFDDGGINTITLIYTRRF</sequence>
<evidence type="ECO:0000256" key="1">
    <source>
        <dbReference type="SAM" id="SignalP"/>
    </source>
</evidence>
<feature type="signal peptide" evidence="1">
    <location>
        <begin position="1"/>
        <end position="18"/>
    </location>
</feature>
<feature type="chain" id="PRO_5034955065" description="Porin" evidence="1">
    <location>
        <begin position="19"/>
        <end position="253"/>
    </location>
</feature>
<evidence type="ECO:0000313" key="2">
    <source>
        <dbReference type="EMBL" id="NLR23276.1"/>
    </source>
</evidence>
<organism evidence="2 4">
    <name type="scientific">Pseudoalteromonas maricaloris</name>
    <dbReference type="NCBI Taxonomy" id="184924"/>
    <lineage>
        <taxon>Bacteria</taxon>
        <taxon>Pseudomonadati</taxon>
        <taxon>Pseudomonadota</taxon>
        <taxon>Gammaproteobacteria</taxon>
        <taxon>Alteromonadales</taxon>
        <taxon>Pseudoalteromonadaceae</taxon>
        <taxon>Pseudoalteromonas</taxon>
    </lineage>
</organism>
<evidence type="ECO:0000313" key="4">
    <source>
        <dbReference type="Proteomes" id="UP000646877"/>
    </source>
</evidence>
<name>A0A8I2H553_9GAMM</name>
<reference evidence="2" key="1">
    <citation type="submission" date="2019-10" db="EMBL/GenBank/DDBJ databases">
        <authorList>
            <person name="Paulsen S."/>
        </authorList>
    </citation>
    <scope>NUCLEOTIDE SEQUENCE</scope>
    <source>
        <strain evidence="2">LMG 19692</strain>
    </source>
</reference>
<dbReference type="AlphaFoldDB" id="A0A8I2H553"/>
<dbReference type="Proteomes" id="UP001304419">
    <property type="component" value="Chromosome 1"/>
</dbReference>
<evidence type="ECO:0000313" key="5">
    <source>
        <dbReference type="Proteomes" id="UP001304419"/>
    </source>
</evidence>
<keyword evidence="5" id="KW-1185">Reference proteome</keyword>
<dbReference type="Proteomes" id="UP000646877">
    <property type="component" value="Unassembled WGS sequence"/>
</dbReference>
<reference evidence="3 5" key="2">
    <citation type="submission" date="2023-10" db="EMBL/GenBank/DDBJ databases">
        <title>To unveil natural product biosynthetic capacity in Pseudoalteromonas.</title>
        <authorList>
            <person name="Wang J."/>
        </authorList>
    </citation>
    <scope>NUCLEOTIDE SEQUENCE [LARGE SCALE GENOMIC DNA]</scope>
    <source>
        <strain evidence="3 5">DSM 15914</strain>
    </source>
</reference>
<dbReference type="EMBL" id="WEIA01000014">
    <property type="protein sequence ID" value="NLR23276.1"/>
    <property type="molecule type" value="Genomic_DNA"/>
</dbReference>